<sequence length="91" mass="9805">MNFKKPTDPVMVKKKRGTSLNASRPSTICRTYGAGGTGKDANNLLDTDLKDLTDFLSLTPVRCIAPTGQAEATEGTELNLFPKYSGRIDPS</sequence>
<evidence type="ECO:0000313" key="2">
    <source>
        <dbReference type="EMBL" id="KKK86741.1"/>
    </source>
</evidence>
<dbReference type="EMBL" id="LAZR01050711">
    <property type="protein sequence ID" value="KKK86741.1"/>
    <property type="molecule type" value="Genomic_DNA"/>
</dbReference>
<reference evidence="2" key="1">
    <citation type="journal article" date="2015" name="Nature">
        <title>Complex archaea that bridge the gap between prokaryotes and eukaryotes.</title>
        <authorList>
            <person name="Spang A."/>
            <person name="Saw J.H."/>
            <person name="Jorgensen S.L."/>
            <person name="Zaremba-Niedzwiedzka K."/>
            <person name="Martijn J."/>
            <person name="Lind A.E."/>
            <person name="van Eijk R."/>
            <person name="Schleper C."/>
            <person name="Guy L."/>
            <person name="Ettema T.J."/>
        </authorList>
    </citation>
    <scope>NUCLEOTIDE SEQUENCE</scope>
</reference>
<accession>A0A0F9BQQ6</accession>
<dbReference type="AlphaFoldDB" id="A0A0F9BQQ6"/>
<gene>
    <name evidence="2" type="ORF">LCGC14_2760200</name>
</gene>
<name>A0A0F9BQQ6_9ZZZZ</name>
<evidence type="ECO:0000256" key="1">
    <source>
        <dbReference type="SAM" id="MobiDB-lite"/>
    </source>
</evidence>
<organism evidence="2">
    <name type="scientific">marine sediment metagenome</name>
    <dbReference type="NCBI Taxonomy" id="412755"/>
    <lineage>
        <taxon>unclassified sequences</taxon>
        <taxon>metagenomes</taxon>
        <taxon>ecological metagenomes</taxon>
    </lineage>
</organism>
<proteinExistence type="predicted"/>
<protein>
    <submittedName>
        <fullName evidence="2">Uncharacterized protein</fullName>
    </submittedName>
</protein>
<feature type="region of interest" description="Disordered" evidence="1">
    <location>
        <begin position="1"/>
        <end position="24"/>
    </location>
</feature>
<comment type="caution">
    <text evidence="2">The sequence shown here is derived from an EMBL/GenBank/DDBJ whole genome shotgun (WGS) entry which is preliminary data.</text>
</comment>